<proteinExistence type="inferred from homology"/>
<dbReference type="AlphaFoldDB" id="A0A2U2PH81"/>
<dbReference type="OrthoDB" id="5694214at2"/>
<comment type="similarity">
    <text evidence="2">Belongs to the SusD family.</text>
</comment>
<evidence type="ECO:0000256" key="2">
    <source>
        <dbReference type="ARBA" id="ARBA00006275"/>
    </source>
</evidence>
<organism evidence="8 9">
    <name type="scientific">Pararcticibacter amylolyticus</name>
    <dbReference type="NCBI Taxonomy" id="2173175"/>
    <lineage>
        <taxon>Bacteria</taxon>
        <taxon>Pseudomonadati</taxon>
        <taxon>Bacteroidota</taxon>
        <taxon>Sphingobacteriia</taxon>
        <taxon>Sphingobacteriales</taxon>
        <taxon>Sphingobacteriaceae</taxon>
        <taxon>Pararcticibacter</taxon>
    </lineage>
</organism>
<dbReference type="Pfam" id="PF14322">
    <property type="entry name" value="SusD-like_3"/>
    <property type="match status" value="1"/>
</dbReference>
<evidence type="ECO:0000256" key="3">
    <source>
        <dbReference type="ARBA" id="ARBA00022729"/>
    </source>
</evidence>
<dbReference type="RefSeq" id="WP_109415624.1">
    <property type="nucleotide sequence ID" value="NZ_QEAS01000007.1"/>
</dbReference>
<dbReference type="SUPFAM" id="SSF48452">
    <property type="entry name" value="TPR-like"/>
    <property type="match status" value="1"/>
</dbReference>
<evidence type="ECO:0000256" key="1">
    <source>
        <dbReference type="ARBA" id="ARBA00004442"/>
    </source>
</evidence>
<reference evidence="8 9" key="1">
    <citation type="submission" date="2018-04" db="EMBL/GenBank/DDBJ databases">
        <title>Pedobacter chongqingensis sp. nov., isolated from a rottenly hemp rope.</title>
        <authorList>
            <person name="Cai Y."/>
        </authorList>
    </citation>
    <scope>NUCLEOTIDE SEQUENCE [LARGE SCALE GENOMIC DNA]</scope>
    <source>
        <strain evidence="8 9">FJ4-8</strain>
    </source>
</reference>
<dbReference type="GO" id="GO:0009279">
    <property type="term" value="C:cell outer membrane"/>
    <property type="evidence" value="ECO:0007669"/>
    <property type="project" value="UniProtKB-SubCell"/>
</dbReference>
<keyword evidence="3" id="KW-0732">Signal</keyword>
<feature type="domain" description="SusD-like N-terminal" evidence="7">
    <location>
        <begin position="102"/>
        <end position="223"/>
    </location>
</feature>
<dbReference type="Proteomes" id="UP000245647">
    <property type="component" value="Unassembled WGS sequence"/>
</dbReference>
<dbReference type="PROSITE" id="PS51257">
    <property type="entry name" value="PROKAR_LIPOPROTEIN"/>
    <property type="match status" value="1"/>
</dbReference>
<name>A0A2U2PH81_9SPHI</name>
<dbReference type="Pfam" id="PF07980">
    <property type="entry name" value="SusD_RagB"/>
    <property type="match status" value="1"/>
</dbReference>
<sequence>MKKNIIIIILCTIALVSCKKDFLEKPPLDQLDDETFFVNESNVRTFAYSFYVKTTTHPDNEFNAYGSGNTWGAFFSGQSLNDDFAPGTPTEYTRVVPASEKTKWNFEVVRRANYFIEKVQSMPVSDKMSDEAKMHWTGIGRFFRGLEYYSLVKRYGDIPWFDKALAENESDEIYRPRDPRSSVMDKVLEDFKYAVQNVRVNDGTKGLTVNKYVVLAFMSRVFLFEGTWQKYHENNNEKAKEYLEAAKWAATQVISSNIYSLGNYRSVFSSLDLTGNPEVIMFRQYVDGVLTHNLMTYNNKEPQTGASKDLIESYLASDGLPIKISNLYQGDRTIVNVMANRDPRLSETFAPDLRISGEISNYSTTGYASRKFLNESIKDQNSGTLALNPTDAPIIRYGEVLVNYAEASAELATVGGDALSNADLDKSINVLRSRSGINMPRLTLEGDKFKVNGIVYDDPDRDPTVPSVIWEIRRERRIELVFEGFRWDDLRRWKKGEYTDTEANPDINRGMWIKKSEHPNMSASIILNKDQNVTEGYITPAWNTQSVRRFSNPRVYLSPVPQDQIVLYKEHGVELKQNPGWE</sequence>
<feature type="domain" description="RagB/SusD" evidence="6">
    <location>
        <begin position="305"/>
        <end position="581"/>
    </location>
</feature>
<evidence type="ECO:0000256" key="5">
    <source>
        <dbReference type="ARBA" id="ARBA00023237"/>
    </source>
</evidence>
<protein>
    <submittedName>
        <fullName evidence="8">RagB/SusD family nutrient uptake outer membrane protein</fullName>
    </submittedName>
</protein>
<evidence type="ECO:0000259" key="6">
    <source>
        <dbReference type="Pfam" id="PF07980"/>
    </source>
</evidence>
<evidence type="ECO:0000259" key="7">
    <source>
        <dbReference type="Pfam" id="PF14322"/>
    </source>
</evidence>
<dbReference type="InterPro" id="IPR012944">
    <property type="entry name" value="SusD_RagB_dom"/>
</dbReference>
<accession>A0A2U2PH81</accession>
<evidence type="ECO:0000256" key="4">
    <source>
        <dbReference type="ARBA" id="ARBA00023136"/>
    </source>
</evidence>
<comment type="caution">
    <text evidence="8">The sequence shown here is derived from an EMBL/GenBank/DDBJ whole genome shotgun (WGS) entry which is preliminary data.</text>
</comment>
<evidence type="ECO:0000313" key="8">
    <source>
        <dbReference type="EMBL" id="PWG80768.1"/>
    </source>
</evidence>
<keyword evidence="5" id="KW-0998">Cell outer membrane</keyword>
<comment type="subcellular location">
    <subcellularLocation>
        <location evidence="1">Cell outer membrane</location>
    </subcellularLocation>
</comment>
<dbReference type="EMBL" id="QEAS01000007">
    <property type="protein sequence ID" value="PWG80768.1"/>
    <property type="molecule type" value="Genomic_DNA"/>
</dbReference>
<evidence type="ECO:0000313" key="9">
    <source>
        <dbReference type="Proteomes" id="UP000245647"/>
    </source>
</evidence>
<dbReference type="InterPro" id="IPR011990">
    <property type="entry name" value="TPR-like_helical_dom_sf"/>
</dbReference>
<keyword evidence="9" id="KW-1185">Reference proteome</keyword>
<gene>
    <name evidence="8" type="ORF">DDR33_09920</name>
</gene>
<dbReference type="Gene3D" id="1.25.40.390">
    <property type="match status" value="1"/>
</dbReference>
<keyword evidence="4" id="KW-0472">Membrane</keyword>
<dbReference type="InterPro" id="IPR033985">
    <property type="entry name" value="SusD-like_N"/>
</dbReference>